<evidence type="ECO:0000313" key="1">
    <source>
        <dbReference type="EMBL" id="NHZ89078.1"/>
    </source>
</evidence>
<dbReference type="RefSeq" id="WP_166872910.1">
    <property type="nucleotide sequence ID" value="NZ_WHJH01000007.1"/>
</dbReference>
<reference evidence="1 2" key="1">
    <citation type="submission" date="2019-10" db="EMBL/GenBank/DDBJ databases">
        <title>Taxonomy of Antarctic Massilia spp.: description of Massilia rubra sp. nov., Massilia aquatica sp. nov., Massilia mucilaginosa sp. nov., Massilia frigida sp. nov. isolated from streams, lakes and regoliths.</title>
        <authorList>
            <person name="Holochova P."/>
            <person name="Sedlacek I."/>
            <person name="Kralova S."/>
            <person name="Maslanova I."/>
            <person name="Busse H.-J."/>
            <person name="Stankova E."/>
            <person name="Vrbovska V."/>
            <person name="Kovarovic V."/>
            <person name="Bartak M."/>
            <person name="Svec P."/>
            <person name="Pantucek R."/>
        </authorList>
    </citation>
    <scope>NUCLEOTIDE SEQUENCE [LARGE SCALE GENOMIC DNA]</scope>
    <source>
        <strain evidence="1 2">CCM 8733</strain>
    </source>
</reference>
<name>A0ABX0NQH3_9BURK</name>
<protein>
    <submittedName>
        <fullName evidence="1">Uncharacterized protein</fullName>
    </submittedName>
</protein>
<keyword evidence="2" id="KW-1185">Reference proteome</keyword>
<accession>A0ABX0NQH3</accession>
<evidence type="ECO:0000313" key="2">
    <source>
        <dbReference type="Proteomes" id="UP000609726"/>
    </source>
</evidence>
<organism evidence="1 2">
    <name type="scientific">Massilia mucilaginosa</name>
    <dbReference type="NCBI Taxonomy" id="2609282"/>
    <lineage>
        <taxon>Bacteria</taxon>
        <taxon>Pseudomonadati</taxon>
        <taxon>Pseudomonadota</taxon>
        <taxon>Betaproteobacteria</taxon>
        <taxon>Burkholderiales</taxon>
        <taxon>Oxalobacteraceae</taxon>
        <taxon>Telluria group</taxon>
        <taxon>Massilia</taxon>
    </lineage>
</organism>
<gene>
    <name evidence="1" type="ORF">F2P45_08615</name>
</gene>
<sequence length="130" mass="13829">MTTNEQITMAHLENQAFALMSRLHVILRRGQGRVTDIEYMRVDPAYCRHVLGLALASGNEDLLQIGARLQEIYFGTGGLFVTVATTPLLARVPAQQGAPVQAPSAGLAAAAPAALSARAASVQSYVGRLR</sequence>
<dbReference type="EMBL" id="WHJH01000007">
    <property type="protein sequence ID" value="NHZ89078.1"/>
    <property type="molecule type" value="Genomic_DNA"/>
</dbReference>
<proteinExistence type="predicted"/>
<comment type="caution">
    <text evidence="1">The sequence shown here is derived from an EMBL/GenBank/DDBJ whole genome shotgun (WGS) entry which is preliminary data.</text>
</comment>
<dbReference type="Proteomes" id="UP000609726">
    <property type="component" value="Unassembled WGS sequence"/>
</dbReference>